<evidence type="ECO:0000259" key="1">
    <source>
        <dbReference type="Pfam" id="PF20274"/>
    </source>
</evidence>
<proteinExistence type="predicted"/>
<comment type="caution">
    <text evidence="2">The sequence shown here is derived from an EMBL/GenBank/DDBJ whole genome shotgun (WGS) entry which is preliminary data.</text>
</comment>
<feature type="domain" description="Cyclic-phosphate processing Receiver" evidence="1">
    <location>
        <begin position="8"/>
        <end position="60"/>
    </location>
</feature>
<dbReference type="AlphaFoldDB" id="A0A2A7MHW9"/>
<dbReference type="RefSeq" id="WP_097919279.1">
    <property type="nucleotide sequence ID" value="NZ_CAMRXB010000053.1"/>
</dbReference>
<gene>
    <name evidence="2" type="ORF">CQ394_05215</name>
</gene>
<dbReference type="Proteomes" id="UP000220840">
    <property type="component" value="Unassembled WGS sequence"/>
</dbReference>
<dbReference type="InterPro" id="IPR046909">
    <property type="entry name" value="cREC_REC"/>
</dbReference>
<dbReference type="Pfam" id="PF20274">
    <property type="entry name" value="cREC_REC"/>
    <property type="match status" value="1"/>
</dbReference>
<sequence>MGPFYSRQLKLDHALGIDDNDIDKNGYDIVKYICENGINPRKIYIHTDNVVCRDDMYYTLIGQRVEDLLRAAQIYIDIVT</sequence>
<dbReference type="EMBL" id="PDCJ01000001">
    <property type="protein sequence ID" value="PEG31127.1"/>
    <property type="molecule type" value="Genomic_DNA"/>
</dbReference>
<dbReference type="GeneID" id="68877464"/>
<reference evidence="2 3" key="1">
    <citation type="submission" date="2017-10" db="EMBL/GenBank/DDBJ databases">
        <title>Effective Description of Clostridium neonatale sp. nov. linked to necrotizing enterocolitis in neonates and a clarification of species assignable to the genus Clostridium (Prazmowski 1880) emend. Lawson and Rainey 2016.</title>
        <authorList>
            <person name="Bernard K."/>
            <person name="Burdz T."/>
            <person name="Wiebe D."/>
            <person name="Balcewich B."/>
            <person name="Alfa M."/>
            <person name="Bernier A.-M."/>
        </authorList>
    </citation>
    <scope>NUCLEOTIDE SEQUENCE [LARGE SCALE GENOMIC DNA]</scope>
    <source>
        <strain evidence="2 3">LCDC99A005</strain>
    </source>
</reference>
<dbReference type="STRING" id="137838.GCA_001458595_02510"/>
<accession>A0A2A7MHW9</accession>
<name>A0A2A7MHW9_9CLOT</name>
<protein>
    <recommendedName>
        <fullName evidence="1">Cyclic-phosphate processing Receiver domain-containing protein</fullName>
    </recommendedName>
</protein>
<organism evidence="2 3">
    <name type="scientific">Clostridium neonatale</name>
    <dbReference type="NCBI Taxonomy" id="137838"/>
    <lineage>
        <taxon>Bacteria</taxon>
        <taxon>Bacillati</taxon>
        <taxon>Bacillota</taxon>
        <taxon>Clostridia</taxon>
        <taxon>Eubacteriales</taxon>
        <taxon>Clostridiaceae</taxon>
        <taxon>Clostridium</taxon>
    </lineage>
</organism>
<keyword evidence="3" id="KW-1185">Reference proteome</keyword>
<dbReference type="OrthoDB" id="2614698at2"/>
<evidence type="ECO:0000313" key="3">
    <source>
        <dbReference type="Proteomes" id="UP000220840"/>
    </source>
</evidence>
<evidence type="ECO:0000313" key="2">
    <source>
        <dbReference type="EMBL" id="PEG31127.1"/>
    </source>
</evidence>